<dbReference type="InterPro" id="IPR006685">
    <property type="entry name" value="MscS_channel_2nd"/>
</dbReference>
<sequence length="294" mass="32689">MSVERIWERTIEFIMNEALWISIGTALLKILLILVLMAIVVKIGKSAIERVMILRSKTPIGYTERRQNTLIKLLQNGLTYLVYFAGILAILSTVNINVAGLLAGAGIAGLAIGFGAQSLVKDIITGFFIIFEDQFAVGDTVMINQSNGTVQEIGLRTTKIKTYTGELHIIPNGNISEVINYSIFNSLIMVDISVAYESNVDEVERLINEFLDTSEERYPELVRRPDLLGVQNLGPSEVVMRIAAETLPMNHFKVGRLLRRDIKTFLDEHDIEIPYQKMVVFEQKAGGGKTSAGQ</sequence>
<dbReference type="FunFam" id="2.30.30.60:FF:000001">
    <property type="entry name" value="MscS Mechanosensitive ion channel"/>
    <property type="match status" value="1"/>
</dbReference>
<evidence type="ECO:0000256" key="5">
    <source>
        <dbReference type="ARBA" id="ARBA00022989"/>
    </source>
</evidence>
<dbReference type="OrthoDB" id="9809206at2"/>
<feature type="transmembrane region" description="Helical" evidence="8">
    <location>
        <begin position="98"/>
        <end position="120"/>
    </location>
</feature>
<dbReference type="InterPro" id="IPR045276">
    <property type="entry name" value="YbiO_bact"/>
</dbReference>
<comment type="caution">
    <text evidence="12">The sequence shown here is derived from an EMBL/GenBank/DDBJ whole genome shotgun (WGS) entry which is preliminary data.</text>
</comment>
<dbReference type="GO" id="GO:0008381">
    <property type="term" value="F:mechanosensitive monoatomic ion channel activity"/>
    <property type="evidence" value="ECO:0007669"/>
    <property type="project" value="InterPro"/>
</dbReference>
<keyword evidence="4 8" id="KW-0812">Transmembrane</keyword>
<accession>A0A2M9EXY4</accession>
<feature type="domain" description="Mechanosensitive ion channel transmembrane helices 2/3" evidence="11">
    <location>
        <begin position="77"/>
        <end position="117"/>
    </location>
</feature>
<dbReference type="Pfam" id="PF00924">
    <property type="entry name" value="MS_channel_2nd"/>
    <property type="match status" value="1"/>
</dbReference>
<dbReference type="FunFam" id="1.10.287.1260:FF:000005">
    <property type="entry name" value="Mechanosensitive ion channel family protein"/>
    <property type="match status" value="1"/>
</dbReference>
<dbReference type="Pfam" id="PF21088">
    <property type="entry name" value="MS_channel_1st"/>
    <property type="match status" value="1"/>
</dbReference>
<dbReference type="RefSeq" id="WP_100353855.1">
    <property type="nucleotide sequence ID" value="NZ_PCGR01000003.1"/>
</dbReference>
<dbReference type="InterPro" id="IPR023408">
    <property type="entry name" value="MscS_beta-dom_sf"/>
</dbReference>
<dbReference type="InterPro" id="IPR011066">
    <property type="entry name" value="MscS_channel_C_sf"/>
</dbReference>
<evidence type="ECO:0000256" key="4">
    <source>
        <dbReference type="ARBA" id="ARBA00022692"/>
    </source>
</evidence>
<dbReference type="AlphaFoldDB" id="A0A2M9EXY4"/>
<dbReference type="SUPFAM" id="SSF82689">
    <property type="entry name" value="Mechanosensitive channel protein MscS (YggB), C-terminal domain"/>
    <property type="match status" value="1"/>
</dbReference>
<comment type="subcellular location">
    <subcellularLocation>
        <location evidence="1">Cell membrane</location>
        <topology evidence="1">Multi-pass membrane protein</topology>
    </subcellularLocation>
</comment>
<keyword evidence="5 8" id="KW-1133">Transmembrane helix</keyword>
<feature type="domain" description="Mechanosensitive ion channel MscS C-terminal" evidence="10">
    <location>
        <begin position="190"/>
        <end position="273"/>
    </location>
</feature>
<dbReference type="Gene3D" id="3.30.70.100">
    <property type="match status" value="1"/>
</dbReference>
<evidence type="ECO:0000256" key="6">
    <source>
        <dbReference type="ARBA" id="ARBA00023136"/>
    </source>
</evidence>
<feature type="transmembrane region" description="Helical" evidence="8">
    <location>
        <begin position="20"/>
        <end position="41"/>
    </location>
</feature>
<gene>
    <name evidence="12" type="ORF">CQS04_09115</name>
</gene>
<evidence type="ECO:0000256" key="3">
    <source>
        <dbReference type="ARBA" id="ARBA00022475"/>
    </source>
</evidence>
<evidence type="ECO:0000256" key="7">
    <source>
        <dbReference type="ARBA" id="ARBA00059688"/>
    </source>
</evidence>
<protein>
    <submittedName>
        <fullName evidence="12">Mechanosensitive ion channel protein MscS</fullName>
    </submittedName>
</protein>
<feature type="transmembrane region" description="Helical" evidence="8">
    <location>
        <begin position="73"/>
        <end position="92"/>
    </location>
</feature>
<dbReference type="InterPro" id="IPR049142">
    <property type="entry name" value="MS_channel_1st"/>
</dbReference>
<dbReference type="InterPro" id="IPR011014">
    <property type="entry name" value="MscS_channel_TM-2"/>
</dbReference>
<dbReference type="EMBL" id="PCGR01000003">
    <property type="protein sequence ID" value="PJK16069.1"/>
    <property type="molecule type" value="Genomic_DNA"/>
</dbReference>
<dbReference type="PANTHER" id="PTHR30460:SF0">
    <property type="entry name" value="MODERATE CONDUCTANCE MECHANOSENSITIVE CHANNEL YBIO"/>
    <property type="match status" value="1"/>
</dbReference>
<keyword evidence="3" id="KW-1003">Cell membrane</keyword>
<evidence type="ECO:0000259" key="9">
    <source>
        <dbReference type="Pfam" id="PF00924"/>
    </source>
</evidence>
<proteinExistence type="inferred from homology"/>
<name>A0A2M9EXY4_9BACL</name>
<organism evidence="12 13">
    <name type="scientific">Chryseomicrobium excrementi</name>
    <dbReference type="NCBI Taxonomy" id="2041346"/>
    <lineage>
        <taxon>Bacteria</taxon>
        <taxon>Bacillati</taxon>
        <taxon>Bacillota</taxon>
        <taxon>Bacilli</taxon>
        <taxon>Bacillales</taxon>
        <taxon>Caryophanaceae</taxon>
        <taxon>Chryseomicrobium</taxon>
    </lineage>
</organism>
<comment type="similarity">
    <text evidence="2">Belongs to the MscS (TC 1.A.23) family.</text>
</comment>
<evidence type="ECO:0000259" key="11">
    <source>
        <dbReference type="Pfam" id="PF21088"/>
    </source>
</evidence>
<dbReference type="GO" id="GO:0005886">
    <property type="term" value="C:plasma membrane"/>
    <property type="evidence" value="ECO:0007669"/>
    <property type="project" value="UniProtKB-SubCell"/>
</dbReference>
<evidence type="ECO:0000256" key="1">
    <source>
        <dbReference type="ARBA" id="ARBA00004651"/>
    </source>
</evidence>
<dbReference type="Gene3D" id="2.30.30.60">
    <property type="match status" value="1"/>
</dbReference>
<dbReference type="SUPFAM" id="SSF82861">
    <property type="entry name" value="Mechanosensitive channel protein MscS (YggB), transmembrane region"/>
    <property type="match status" value="1"/>
</dbReference>
<dbReference type="Proteomes" id="UP000228680">
    <property type="component" value="Unassembled WGS sequence"/>
</dbReference>
<dbReference type="InterPro" id="IPR049278">
    <property type="entry name" value="MS_channel_C"/>
</dbReference>
<dbReference type="PANTHER" id="PTHR30460">
    <property type="entry name" value="MODERATE CONDUCTANCE MECHANOSENSITIVE CHANNEL YBIO"/>
    <property type="match status" value="1"/>
</dbReference>
<dbReference type="SUPFAM" id="SSF50182">
    <property type="entry name" value="Sm-like ribonucleoproteins"/>
    <property type="match status" value="1"/>
</dbReference>
<evidence type="ECO:0000256" key="8">
    <source>
        <dbReference type="SAM" id="Phobius"/>
    </source>
</evidence>
<comment type="function">
    <text evidence="7">May play a role in resistance to osmotic downshock.</text>
</comment>
<dbReference type="Gene3D" id="1.10.287.1260">
    <property type="match status" value="1"/>
</dbReference>
<dbReference type="InterPro" id="IPR010920">
    <property type="entry name" value="LSM_dom_sf"/>
</dbReference>
<evidence type="ECO:0000259" key="10">
    <source>
        <dbReference type="Pfam" id="PF21082"/>
    </source>
</evidence>
<reference evidence="12 13" key="1">
    <citation type="submission" date="2017-10" db="EMBL/GenBank/DDBJ databases">
        <title>Draft genome of Chryseomicrobium casticus sp. nov.</title>
        <authorList>
            <person name="Chakraborty R."/>
            <person name="Saha T."/>
        </authorList>
    </citation>
    <scope>NUCLEOTIDE SEQUENCE [LARGE SCALE GENOMIC DNA]</scope>
    <source>
        <strain evidence="12 13">ET03</strain>
    </source>
</reference>
<evidence type="ECO:0000256" key="2">
    <source>
        <dbReference type="ARBA" id="ARBA00008017"/>
    </source>
</evidence>
<evidence type="ECO:0000313" key="12">
    <source>
        <dbReference type="EMBL" id="PJK16069.1"/>
    </source>
</evidence>
<feature type="domain" description="Mechanosensitive ion channel MscS" evidence="9">
    <location>
        <begin position="119"/>
        <end position="182"/>
    </location>
</feature>
<keyword evidence="13" id="KW-1185">Reference proteome</keyword>
<evidence type="ECO:0000313" key="13">
    <source>
        <dbReference type="Proteomes" id="UP000228680"/>
    </source>
</evidence>
<keyword evidence="6 8" id="KW-0472">Membrane</keyword>
<dbReference type="Pfam" id="PF21082">
    <property type="entry name" value="MS_channel_3rd"/>
    <property type="match status" value="1"/>
</dbReference>